<feature type="compositionally biased region" description="Polar residues" evidence="1">
    <location>
        <begin position="1"/>
        <end position="12"/>
    </location>
</feature>
<dbReference type="Pfam" id="PF11977">
    <property type="entry name" value="RNase_Zc3h12a"/>
    <property type="match status" value="1"/>
</dbReference>
<dbReference type="PaxDb" id="7159-AAEL002052-PA"/>
<dbReference type="Gene3D" id="3.40.50.11980">
    <property type="match status" value="1"/>
</dbReference>
<dbReference type="PANTHER" id="PTHR12876">
    <property type="entry name" value="N4BP1-RELATED"/>
    <property type="match status" value="1"/>
</dbReference>
<dbReference type="PhylomeDB" id="Q17JA6"/>
<dbReference type="EMBL" id="CH477233">
    <property type="protein sequence ID" value="EAT46799.1"/>
    <property type="molecule type" value="Genomic_DNA"/>
</dbReference>
<dbReference type="Proteomes" id="UP000682892">
    <property type="component" value="Chromosome 2"/>
</dbReference>
<dbReference type="InterPro" id="IPR051101">
    <property type="entry name" value="ZC3H12/N4BP1_RNase_Reg"/>
</dbReference>
<evidence type="ECO:0000313" key="3">
    <source>
        <dbReference type="EMBL" id="EAT46799.1"/>
    </source>
</evidence>
<evidence type="ECO:0000313" key="4">
    <source>
        <dbReference type="Proteomes" id="UP000682892"/>
    </source>
</evidence>
<reference evidence="3" key="3">
    <citation type="submission" date="2012-09" db="EMBL/GenBank/DDBJ databases">
        <authorList>
            <consortium name="VectorBase"/>
        </authorList>
    </citation>
    <scope>NUCLEOTIDE SEQUENCE</scope>
    <source>
        <strain evidence="3">Liverpool</strain>
    </source>
</reference>
<dbReference type="GO" id="GO:0036464">
    <property type="term" value="C:cytoplasmic ribonucleoprotein granule"/>
    <property type="evidence" value="ECO:0007669"/>
    <property type="project" value="TreeGrafter"/>
</dbReference>
<dbReference type="InterPro" id="IPR021869">
    <property type="entry name" value="RNase_Zc3h12_NYN"/>
</dbReference>
<dbReference type="VEuPathDB" id="VectorBase:AAEL001562"/>
<dbReference type="PANTHER" id="PTHR12876:SF35">
    <property type="entry name" value="LD08718P-RELATED"/>
    <property type="match status" value="1"/>
</dbReference>
<sequence>MARVSQNSPTTKSTRKRNQIEKSSKPAPSTAKLAKNISTGAVGKYRRTWTRAKGQIRRVFDRLKNSTPADANYPKKGQIVLVDACNVGYAFGNQFSQFSRSHFARFSAEGVRLALQYFFDRNIEAYGLLRKFHLKPGKSSDWKILGMLHENGRLITTPCKEFPGFRRGASYDDRFMLEIGSRFGCAVVSNDRYRDIMDERPGWRDYVLSQRIGFEWINSELRLINN</sequence>
<organism evidence="3 4">
    <name type="scientific">Aedes aegypti</name>
    <name type="common">Yellowfever mosquito</name>
    <name type="synonym">Culex aegypti</name>
    <dbReference type="NCBI Taxonomy" id="7159"/>
    <lineage>
        <taxon>Eukaryota</taxon>
        <taxon>Metazoa</taxon>
        <taxon>Ecdysozoa</taxon>
        <taxon>Arthropoda</taxon>
        <taxon>Hexapoda</taxon>
        <taxon>Insecta</taxon>
        <taxon>Pterygota</taxon>
        <taxon>Neoptera</taxon>
        <taxon>Endopterygota</taxon>
        <taxon>Diptera</taxon>
        <taxon>Nematocera</taxon>
        <taxon>Culicoidea</taxon>
        <taxon>Culicidae</taxon>
        <taxon>Culicinae</taxon>
        <taxon>Aedini</taxon>
        <taxon>Aedes</taxon>
        <taxon>Stegomyia</taxon>
    </lineage>
</organism>
<dbReference type="GO" id="GO:0005634">
    <property type="term" value="C:nucleus"/>
    <property type="evidence" value="ECO:0007669"/>
    <property type="project" value="TreeGrafter"/>
</dbReference>
<reference evidence="3" key="2">
    <citation type="journal article" date="2007" name="Science">
        <title>Genome sequence of Aedes aegypti, a major arbovirus vector.</title>
        <authorList>
            <person name="Nene V."/>
            <person name="Wortman J.R."/>
            <person name="Lawson D."/>
            <person name="Haas B."/>
            <person name="Kodira C."/>
            <person name="Tu Z.J."/>
            <person name="Loftus B."/>
            <person name="Xi Z."/>
            <person name="Megy K."/>
            <person name="Grabherr M."/>
            <person name="Ren Q."/>
            <person name="Zdobnov E.M."/>
            <person name="Lobo N.F."/>
            <person name="Campbell K.S."/>
            <person name="Brown S.E."/>
            <person name="Bonaldo M.F."/>
            <person name="Zhu J."/>
            <person name="Sinkins S.P."/>
            <person name="Hogenkamp D.G."/>
            <person name="Amedeo P."/>
            <person name="Arensburger P."/>
            <person name="Atkinson P.W."/>
            <person name="Bidwell S."/>
            <person name="Biedler J."/>
            <person name="Birney E."/>
            <person name="Bruggner R.V."/>
            <person name="Costas J."/>
            <person name="Coy M.R."/>
            <person name="Crabtree J."/>
            <person name="Crawford M."/>
            <person name="Debruyn B."/>
            <person name="Decaprio D."/>
            <person name="Eiglmeier K."/>
            <person name="Eisenstadt E."/>
            <person name="El-Dorry H."/>
            <person name="Gelbart W.M."/>
            <person name="Gomes S.L."/>
            <person name="Hammond M."/>
            <person name="Hannick L.I."/>
            <person name="Hogan J.R."/>
            <person name="Holmes M.H."/>
            <person name="Jaffe D."/>
            <person name="Johnston J.S."/>
            <person name="Kennedy R.C."/>
            <person name="Koo H."/>
            <person name="Kravitz S."/>
            <person name="Kriventseva E.V."/>
            <person name="Kulp D."/>
            <person name="Labutti K."/>
            <person name="Lee E."/>
            <person name="Li S."/>
            <person name="Lovin D.D."/>
            <person name="Mao C."/>
            <person name="Mauceli E."/>
            <person name="Menck C.F."/>
            <person name="Miller J.R."/>
            <person name="Montgomery P."/>
            <person name="Mori A."/>
            <person name="Nascimento A.L."/>
            <person name="Naveira H.F."/>
            <person name="Nusbaum C."/>
            <person name="O'leary S."/>
            <person name="Orvis J."/>
            <person name="Pertea M."/>
            <person name="Quesneville H."/>
            <person name="Reidenbach K.R."/>
            <person name="Rogers Y.H."/>
            <person name="Roth C.W."/>
            <person name="Schneider J.R."/>
            <person name="Schatz M."/>
            <person name="Shumway M."/>
            <person name="Stanke M."/>
            <person name="Stinson E.O."/>
            <person name="Tubio J.M."/>
            <person name="Vanzee J.P."/>
            <person name="Verjovski-Almeida S."/>
            <person name="Werner D."/>
            <person name="White O."/>
            <person name="Wyder S."/>
            <person name="Zeng Q."/>
            <person name="Zhao Q."/>
            <person name="Zhao Y."/>
            <person name="Hill C.A."/>
            <person name="Raikhel A.S."/>
            <person name="Soares M.B."/>
            <person name="Knudson D.L."/>
            <person name="Lee N.H."/>
            <person name="Galagan J."/>
            <person name="Salzberg S.L."/>
            <person name="Paulsen I.T."/>
            <person name="Dimopoulos G."/>
            <person name="Collins F.H."/>
            <person name="Birren B."/>
            <person name="Fraser-Liggett C.M."/>
            <person name="Severson D.W."/>
        </authorList>
    </citation>
    <scope>NUCLEOTIDE SEQUENCE [LARGE SCALE GENOMIC DNA]</scope>
    <source>
        <strain evidence="3">Liverpool</strain>
    </source>
</reference>
<dbReference type="GO" id="GO:0004521">
    <property type="term" value="F:RNA endonuclease activity"/>
    <property type="evidence" value="ECO:0007669"/>
    <property type="project" value="TreeGrafter"/>
</dbReference>
<accession>Q17JA6</accession>
<dbReference type="eggNOG" id="KOG3777">
    <property type="taxonomic scope" value="Eukaryota"/>
</dbReference>
<dbReference type="AlphaFoldDB" id="Q17JA6"/>
<dbReference type="HOGENOM" id="CLU_002678_56_0_1"/>
<evidence type="ECO:0000256" key="1">
    <source>
        <dbReference type="SAM" id="MobiDB-lite"/>
    </source>
</evidence>
<name>Q17JA6_AEDAE</name>
<protein>
    <submittedName>
        <fullName evidence="3">AAEL002052-PA</fullName>
    </submittedName>
</protein>
<feature type="domain" description="RNase NYN" evidence="2">
    <location>
        <begin position="78"/>
        <end position="221"/>
    </location>
</feature>
<evidence type="ECO:0000259" key="2">
    <source>
        <dbReference type="Pfam" id="PF11977"/>
    </source>
</evidence>
<gene>
    <name evidence="3" type="ORF">AaeL_AAEL002052</name>
</gene>
<feature type="region of interest" description="Disordered" evidence="1">
    <location>
        <begin position="1"/>
        <end position="31"/>
    </location>
</feature>
<reference evidence="3" key="1">
    <citation type="submission" date="2005-10" db="EMBL/GenBank/DDBJ databases">
        <authorList>
            <person name="Loftus B.J."/>
            <person name="Nene V.M."/>
            <person name="Hannick L.I."/>
            <person name="Bidwell S."/>
            <person name="Haas B."/>
            <person name="Amedeo P."/>
            <person name="Orvis J."/>
            <person name="Wortman J.R."/>
            <person name="White O.R."/>
            <person name="Salzberg S."/>
            <person name="Shumway M."/>
            <person name="Koo H."/>
            <person name="Zhao Y."/>
            <person name="Holmes M."/>
            <person name="Miller J."/>
            <person name="Schatz M."/>
            <person name="Pop M."/>
            <person name="Pai G."/>
            <person name="Utterback T."/>
            <person name="Rogers Y.-H."/>
            <person name="Kravitz S."/>
            <person name="Fraser C.M."/>
        </authorList>
    </citation>
    <scope>NUCLEOTIDE SEQUENCE</scope>
    <source>
        <strain evidence="3">Liverpool</strain>
    </source>
</reference>
<proteinExistence type="predicted"/>
<dbReference type="GO" id="GO:0003729">
    <property type="term" value="F:mRNA binding"/>
    <property type="evidence" value="ECO:0007669"/>
    <property type="project" value="TreeGrafter"/>
</dbReference>